<dbReference type="EMBL" id="MLGG01000014">
    <property type="protein sequence ID" value="KAK1458259.1"/>
    <property type="molecule type" value="Genomic_DNA"/>
</dbReference>
<keyword evidence="3" id="KW-1185">Reference proteome</keyword>
<reference evidence="2 3" key="1">
    <citation type="submission" date="2016-10" db="EMBL/GenBank/DDBJ databases">
        <title>The genome sequence of Colletotrichum fioriniae PJ7.</title>
        <authorList>
            <person name="Baroncelli R."/>
        </authorList>
    </citation>
    <scope>NUCLEOTIDE SEQUENCE [LARGE SCALE GENOMIC DNA]</scope>
    <source>
        <strain evidence="2">Col 31</strain>
    </source>
</reference>
<dbReference type="Proteomes" id="UP001239795">
    <property type="component" value="Unassembled WGS sequence"/>
</dbReference>
<name>A0AAI9UJN2_9PEZI</name>
<feature type="region of interest" description="Disordered" evidence="1">
    <location>
        <begin position="1"/>
        <end position="27"/>
    </location>
</feature>
<accession>A0AAI9UJN2</accession>
<comment type="caution">
    <text evidence="2">The sequence shown here is derived from an EMBL/GenBank/DDBJ whole genome shotgun (WGS) entry which is preliminary data.</text>
</comment>
<evidence type="ECO:0000256" key="1">
    <source>
        <dbReference type="SAM" id="MobiDB-lite"/>
    </source>
</evidence>
<protein>
    <submittedName>
        <fullName evidence="2">Uncharacterized protein</fullName>
    </submittedName>
</protein>
<proteinExistence type="predicted"/>
<organism evidence="2 3">
    <name type="scientific">Colletotrichum melonis</name>
    <dbReference type="NCBI Taxonomy" id="1209925"/>
    <lineage>
        <taxon>Eukaryota</taxon>
        <taxon>Fungi</taxon>
        <taxon>Dikarya</taxon>
        <taxon>Ascomycota</taxon>
        <taxon>Pezizomycotina</taxon>
        <taxon>Sordariomycetes</taxon>
        <taxon>Hypocreomycetidae</taxon>
        <taxon>Glomerellales</taxon>
        <taxon>Glomerellaceae</taxon>
        <taxon>Colletotrichum</taxon>
        <taxon>Colletotrichum acutatum species complex</taxon>
    </lineage>
</organism>
<dbReference type="AlphaFoldDB" id="A0AAI9UJN2"/>
<feature type="compositionally biased region" description="Polar residues" evidence="1">
    <location>
        <begin position="9"/>
        <end position="27"/>
    </location>
</feature>
<dbReference type="PROSITE" id="PS51257">
    <property type="entry name" value="PROKAR_LIPOPROTEIN"/>
    <property type="match status" value="1"/>
</dbReference>
<sequence length="27" mass="3002">MEEKKKFCTTITHKSPSLTPYSSASCP</sequence>
<evidence type="ECO:0000313" key="3">
    <source>
        <dbReference type="Proteomes" id="UP001239795"/>
    </source>
</evidence>
<gene>
    <name evidence="2" type="ORF">CMEL01_15606</name>
</gene>
<evidence type="ECO:0000313" key="2">
    <source>
        <dbReference type="EMBL" id="KAK1458259.1"/>
    </source>
</evidence>